<dbReference type="RefSeq" id="WP_119955351.1">
    <property type="nucleotide sequence ID" value="NZ_QYUR01000006.1"/>
</dbReference>
<comment type="caution">
    <text evidence="2">The sequence shown here is derived from an EMBL/GenBank/DDBJ whole genome shotgun (WGS) entry which is preliminary data.</text>
</comment>
<dbReference type="InterPro" id="IPR007487">
    <property type="entry name" value="ABC_transpt-TYRBP-like"/>
</dbReference>
<evidence type="ECO:0000313" key="2">
    <source>
        <dbReference type="EMBL" id="RJG09657.1"/>
    </source>
</evidence>
<keyword evidence="1" id="KW-0732">Signal</keyword>
<reference evidence="2 3" key="1">
    <citation type="submission" date="2018-09" db="EMBL/GenBank/DDBJ databases">
        <authorList>
            <person name="Zhu H."/>
        </authorList>
    </citation>
    <scope>NUCLEOTIDE SEQUENCE [LARGE SCALE GENOMIC DNA]</scope>
    <source>
        <strain evidence="2 3">K1S02-6</strain>
    </source>
</reference>
<accession>A0A418XB45</accession>
<dbReference type="AlphaFoldDB" id="A0A418XB45"/>
<dbReference type="OrthoDB" id="9178917at2"/>
<dbReference type="Gene3D" id="3.40.50.2300">
    <property type="match status" value="1"/>
</dbReference>
<dbReference type="PANTHER" id="PTHR35271:SF1">
    <property type="entry name" value="ABC TRANSPORTER, SUBSTRATE-BINDING LIPOPROTEIN"/>
    <property type="match status" value="1"/>
</dbReference>
<dbReference type="EMBL" id="QYUR01000006">
    <property type="protein sequence ID" value="RJG09657.1"/>
    <property type="molecule type" value="Genomic_DNA"/>
</dbReference>
<evidence type="ECO:0000256" key="1">
    <source>
        <dbReference type="SAM" id="SignalP"/>
    </source>
</evidence>
<keyword evidence="3" id="KW-1185">Reference proteome</keyword>
<dbReference type="Proteomes" id="UP000284021">
    <property type="component" value="Unassembled WGS sequence"/>
</dbReference>
<sequence>MRRLPLLISCCLLSGYLLSAAPLWAAEVLLSGADDSSTLRAFSRVLGELRPQDQVHFVPLAQLPAPGTLPRDTRLILFGSQALNWRLAEPQGPPTLILRVSRVQAQQLLGDARPNHLSLLWSDPAPARQLRLARLIFPAAKRIGVLHDQHSDFMFDELRLAATALGLEVIDQLWTDTRDTRPVLALLNRSDLLLGLNDQDFYTPQTSKSLLLTSYAQQRALLGPSASFVKAGSLASSYSDRADWLATLDTLLDQTPSSWPRTLYPIYFKVLGNHPVARALGIELADDAELTRQLAEGENIP</sequence>
<protein>
    <submittedName>
        <fullName evidence="2">ABC transporter substrate-binding protein</fullName>
    </submittedName>
</protein>
<evidence type="ECO:0000313" key="3">
    <source>
        <dbReference type="Proteomes" id="UP000284021"/>
    </source>
</evidence>
<gene>
    <name evidence="2" type="ORF">D3879_16405</name>
</gene>
<name>A0A418XB45_9PSED</name>
<organism evidence="2 3">
    <name type="scientific">Pseudomonas cavernicola</name>
    <dbReference type="NCBI Taxonomy" id="2320866"/>
    <lineage>
        <taxon>Bacteria</taxon>
        <taxon>Pseudomonadati</taxon>
        <taxon>Pseudomonadota</taxon>
        <taxon>Gammaproteobacteria</taxon>
        <taxon>Pseudomonadales</taxon>
        <taxon>Pseudomonadaceae</taxon>
        <taxon>Pseudomonas</taxon>
    </lineage>
</organism>
<proteinExistence type="predicted"/>
<feature type="signal peptide" evidence="1">
    <location>
        <begin position="1"/>
        <end position="25"/>
    </location>
</feature>
<feature type="chain" id="PRO_5019368435" evidence="1">
    <location>
        <begin position="26"/>
        <end position="301"/>
    </location>
</feature>
<dbReference type="PANTHER" id="PTHR35271">
    <property type="entry name" value="ABC TRANSPORTER, SUBSTRATE-BINDING LIPOPROTEIN-RELATED"/>
    <property type="match status" value="1"/>
</dbReference>